<comment type="caution">
    <text evidence="2">The sequence shown here is derived from an EMBL/GenBank/DDBJ whole genome shotgun (WGS) entry which is preliminary data.</text>
</comment>
<dbReference type="Proteomes" id="UP001209878">
    <property type="component" value="Unassembled WGS sequence"/>
</dbReference>
<dbReference type="CDD" id="cd00037">
    <property type="entry name" value="CLECT"/>
    <property type="match status" value="1"/>
</dbReference>
<dbReference type="InterPro" id="IPR001304">
    <property type="entry name" value="C-type_lectin-like"/>
</dbReference>
<dbReference type="Pfam" id="PF00059">
    <property type="entry name" value="Lectin_C"/>
    <property type="match status" value="1"/>
</dbReference>
<evidence type="ECO:0000313" key="2">
    <source>
        <dbReference type="EMBL" id="KAK2190046.1"/>
    </source>
</evidence>
<dbReference type="AlphaFoldDB" id="A0AAD9UHZ6"/>
<dbReference type="SUPFAM" id="SSF56436">
    <property type="entry name" value="C-type lectin-like"/>
    <property type="match status" value="1"/>
</dbReference>
<protein>
    <recommendedName>
        <fullName evidence="1">C-type lectin domain-containing protein</fullName>
    </recommendedName>
</protein>
<dbReference type="InterPro" id="IPR016186">
    <property type="entry name" value="C-type_lectin-like/link_sf"/>
</dbReference>
<accession>A0AAD9UHZ6</accession>
<dbReference type="PANTHER" id="PTHR22803">
    <property type="entry name" value="MANNOSE, PHOSPHOLIPASE, LECTIN RECEPTOR RELATED"/>
    <property type="match status" value="1"/>
</dbReference>
<dbReference type="InterPro" id="IPR050111">
    <property type="entry name" value="C-type_lectin/snaclec_domain"/>
</dbReference>
<dbReference type="EMBL" id="JAODUO010000090">
    <property type="protein sequence ID" value="KAK2190046.1"/>
    <property type="molecule type" value="Genomic_DNA"/>
</dbReference>
<dbReference type="InterPro" id="IPR016187">
    <property type="entry name" value="CTDL_fold"/>
</dbReference>
<proteinExistence type="predicted"/>
<name>A0AAD9UHZ6_RIDPI</name>
<organism evidence="2 3">
    <name type="scientific">Ridgeia piscesae</name>
    <name type="common">Tubeworm</name>
    <dbReference type="NCBI Taxonomy" id="27915"/>
    <lineage>
        <taxon>Eukaryota</taxon>
        <taxon>Metazoa</taxon>
        <taxon>Spiralia</taxon>
        <taxon>Lophotrochozoa</taxon>
        <taxon>Annelida</taxon>
        <taxon>Polychaeta</taxon>
        <taxon>Sedentaria</taxon>
        <taxon>Canalipalpata</taxon>
        <taxon>Sabellida</taxon>
        <taxon>Siboglinidae</taxon>
        <taxon>Ridgeia</taxon>
    </lineage>
</organism>
<dbReference type="PROSITE" id="PS50041">
    <property type="entry name" value="C_TYPE_LECTIN_2"/>
    <property type="match status" value="1"/>
</dbReference>
<reference evidence="2" key="1">
    <citation type="journal article" date="2023" name="Mol. Biol. Evol.">
        <title>Third-Generation Sequencing Reveals the Adaptive Role of the Epigenome in Three Deep-Sea Polychaetes.</title>
        <authorList>
            <person name="Perez M."/>
            <person name="Aroh O."/>
            <person name="Sun Y."/>
            <person name="Lan Y."/>
            <person name="Juniper S.K."/>
            <person name="Young C.R."/>
            <person name="Angers B."/>
            <person name="Qian P.Y."/>
        </authorList>
    </citation>
    <scope>NUCLEOTIDE SEQUENCE</scope>
    <source>
        <strain evidence="2">R07B-5</strain>
    </source>
</reference>
<gene>
    <name evidence="2" type="ORF">NP493_91g04000</name>
</gene>
<evidence type="ECO:0000313" key="3">
    <source>
        <dbReference type="Proteomes" id="UP001209878"/>
    </source>
</evidence>
<sequence>MTMGAILLRIEDSFEKAWVDKQLKSMQSTARHHVLEEPEYWLGATDLMNEGMWMWINETSPMTNVKNSWLPNGNDNFQGSENCLAMKRHVPCRGSKCRAPVYGWVDAACYQRKFYVCESNPIS</sequence>
<dbReference type="Gene3D" id="3.10.100.10">
    <property type="entry name" value="Mannose-Binding Protein A, subunit A"/>
    <property type="match status" value="1"/>
</dbReference>
<keyword evidence="3" id="KW-1185">Reference proteome</keyword>
<feature type="domain" description="C-type lectin" evidence="1">
    <location>
        <begin position="1"/>
        <end position="118"/>
    </location>
</feature>
<evidence type="ECO:0000259" key="1">
    <source>
        <dbReference type="PROSITE" id="PS50041"/>
    </source>
</evidence>